<dbReference type="Pfam" id="PF03221">
    <property type="entry name" value="HTH_Tnp_Tc5"/>
    <property type="match status" value="1"/>
</dbReference>
<keyword evidence="1" id="KW-0238">DNA-binding</keyword>
<evidence type="ECO:0000313" key="5">
    <source>
        <dbReference type="EMBL" id="TKA24385.1"/>
    </source>
</evidence>
<dbReference type="SUPFAM" id="SSF46689">
    <property type="entry name" value="Homeodomain-like"/>
    <property type="match status" value="2"/>
</dbReference>
<keyword evidence="6" id="KW-1185">Reference proteome</keyword>
<sequence>MNITIMPDEDHQARYQSSPPVGSWEHVYPHSHHGTPAREYSGFHFSSPQIPMEPSAFSSSMQQRPMQPQLHPLIMPQWPSMLNSHGHSGFQPMFPQPVQPIQPMSLGQLHTPVSAMSARSAPTPRKTLTDSDRKRMCQYAEAHPNAKQTEIGAIFGVERSTVSKVLRQKEKYLFQDDGSRSPIKRAKGRSPDIERTLAVWAKNQERKGLALSDEVIRDKARAFAATTTSPDNHQVLSSSWIEKFKLKNNLLGARSRKSSLAPDDVENSTAGSSSQTPSAASPLSPRPMGSPSPIEFNCAKSHEGLKHESPDSYLDFASRHAPFHSQSHNSLNSAFTDTGPPSFSSGPISPTSPFFTPDSGTAPSPFVGAPPQTARRILPATDSSNNSQRPRSQTFPLLDQYMTAPGSADAAGTKYETVQTLDSPMEEASDPLTRMDDAAYTTNTAASRPHTVTPADMMRPPPLPAHILAAEGRRELTPSTSNSSLQQTTPQEALQALEVVHCFFQQQPNGFLDFDESVTMGKLVSKLKLQSRFGSLGG</sequence>
<feature type="compositionally biased region" description="Polar residues" evidence="3">
    <location>
        <begin position="267"/>
        <end position="281"/>
    </location>
</feature>
<evidence type="ECO:0000259" key="4">
    <source>
        <dbReference type="PROSITE" id="PS51253"/>
    </source>
</evidence>
<dbReference type="PANTHER" id="PTHR19303">
    <property type="entry name" value="TRANSPOSON"/>
    <property type="match status" value="1"/>
</dbReference>
<dbReference type="InterPro" id="IPR006600">
    <property type="entry name" value="HTH_CenpB_DNA-bd_dom"/>
</dbReference>
<feature type="region of interest" description="Disordered" evidence="3">
    <location>
        <begin position="255"/>
        <end position="297"/>
    </location>
</feature>
<feature type="domain" description="HTH CENPB-type" evidence="4">
    <location>
        <begin position="181"/>
        <end position="254"/>
    </location>
</feature>
<comment type="caution">
    <text evidence="5">The sequence shown here is derived from an EMBL/GenBank/DDBJ whole genome shotgun (WGS) entry which is preliminary data.</text>
</comment>
<dbReference type="Proteomes" id="UP000308549">
    <property type="component" value="Unassembled WGS sequence"/>
</dbReference>
<accession>A0A4U0TRH5</accession>
<dbReference type="EMBL" id="NAJL01000044">
    <property type="protein sequence ID" value="TKA24385.1"/>
    <property type="molecule type" value="Genomic_DNA"/>
</dbReference>
<gene>
    <name evidence="5" type="ORF">B0A50_06705</name>
</gene>
<evidence type="ECO:0000313" key="6">
    <source>
        <dbReference type="Proteomes" id="UP000308549"/>
    </source>
</evidence>
<dbReference type="Pfam" id="PF04218">
    <property type="entry name" value="CENP-B_N"/>
    <property type="match status" value="1"/>
</dbReference>
<dbReference type="PROSITE" id="PS51253">
    <property type="entry name" value="HTH_CENPB"/>
    <property type="match status" value="1"/>
</dbReference>
<reference evidence="5 6" key="1">
    <citation type="submission" date="2017-03" db="EMBL/GenBank/DDBJ databases">
        <title>Genomes of endolithic fungi from Antarctica.</title>
        <authorList>
            <person name="Coleine C."/>
            <person name="Masonjones S."/>
            <person name="Stajich J.E."/>
        </authorList>
    </citation>
    <scope>NUCLEOTIDE SEQUENCE [LARGE SCALE GENOMIC DNA]</scope>
    <source>
        <strain evidence="5 6">CCFEE 6315</strain>
    </source>
</reference>
<evidence type="ECO:0000256" key="3">
    <source>
        <dbReference type="SAM" id="MobiDB-lite"/>
    </source>
</evidence>
<keyword evidence="2" id="KW-0539">Nucleus</keyword>
<dbReference type="GO" id="GO:0005634">
    <property type="term" value="C:nucleus"/>
    <property type="evidence" value="ECO:0007669"/>
    <property type="project" value="TreeGrafter"/>
</dbReference>
<dbReference type="AlphaFoldDB" id="A0A4U0TRH5"/>
<evidence type="ECO:0000256" key="1">
    <source>
        <dbReference type="ARBA" id="ARBA00023125"/>
    </source>
</evidence>
<organism evidence="5 6">
    <name type="scientific">Salinomyces thailandicus</name>
    <dbReference type="NCBI Taxonomy" id="706561"/>
    <lineage>
        <taxon>Eukaryota</taxon>
        <taxon>Fungi</taxon>
        <taxon>Dikarya</taxon>
        <taxon>Ascomycota</taxon>
        <taxon>Pezizomycotina</taxon>
        <taxon>Dothideomycetes</taxon>
        <taxon>Dothideomycetidae</taxon>
        <taxon>Mycosphaerellales</taxon>
        <taxon>Teratosphaeriaceae</taxon>
        <taxon>Salinomyces</taxon>
    </lineage>
</organism>
<dbReference type="PANTHER" id="PTHR19303:SF70">
    <property type="entry name" value="HTH CENPB-TYPE DOMAIN-CONTAINING PROTEIN"/>
    <property type="match status" value="1"/>
</dbReference>
<dbReference type="InterPro" id="IPR050863">
    <property type="entry name" value="CenT-Element_Derived"/>
</dbReference>
<dbReference type="Gene3D" id="1.10.10.60">
    <property type="entry name" value="Homeodomain-like"/>
    <property type="match status" value="2"/>
</dbReference>
<protein>
    <recommendedName>
        <fullName evidence="4">HTH CENPB-type domain-containing protein</fullName>
    </recommendedName>
</protein>
<dbReference type="InterPro" id="IPR007889">
    <property type="entry name" value="HTH_Psq"/>
</dbReference>
<dbReference type="InterPro" id="IPR009057">
    <property type="entry name" value="Homeodomain-like_sf"/>
</dbReference>
<dbReference type="OrthoDB" id="9909311at2759"/>
<name>A0A4U0TRH5_9PEZI</name>
<evidence type="ECO:0000256" key="2">
    <source>
        <dbReference type="ARBA" id="ARBA00023242"/>
    </source>
</evidence>
<dbReference type="GO" id="GO:0003677">
    <property type="term" value="F:DNA binding"/>
    <property type="evidence" value="ECO:0007669"/>
    <property type="project" value="UniProtKB-KW"/>
</dbReference>
<proteinExistence type="predicted"/>
<dbReference type="SMART" id="SM00674">
    <property type="entry name" value="CENPB"/>
    <property type="match status" value="1"/>
</dbReference>